<dbReference type="PANTHER" id="PTHR10443">
    <property type="entry name" value="MICROSOMAL DIPEPTIDASE"/>
    <property type="match status" value="1"/>
</dbReference>
<protein>
    <submittedName>
        <fullName evidence="1">Membrane dipeptidase</fullName>
    </submittedName>
</protein>
<dbReference type="Pfam" id="PF01244">
    <property type="entry name" value="Peptidase_M19"/>
    <property type="match status" value="1"/>
</dbReference>
<organism evidence="1 2">
    <name type="scientific">Devosia enhydra</name>
    <dbReference type="NCBI Taxonomy" id="665118"/>
    <lineage>
        <taxon>Bacteria</taxon>
        <taxon>Pseudomonadati</taxon>
        <taxon>Pseudomonadota</taxon>
        <taxon>Alphaproteobacteria</taxon>
        <taxon>Hyphomicrobiales</taxon>
        <taxon>Devosiaceae</taxon>
        <taxon>Devosia</taxon>
    </lineage>
</organism>
<dbReference type="AlphaFoldDB" id="A0A1K2I293"/>
<name>A0A1K2I293_9HYPH</name>
<dbReference type="GO" id="GO:0070573">
    <property type="term" value="F:metallodipeptidase activity"/>
    <property type="evidence" value="ECO:0007669"/>
    <property type="project" value="InterPro"/>
</dbReference>
<dbReference type="Proteomes" id="UP000183447">
    <property type="component" value="Unassembled WGS sequence"/>
</dbReference>
<accession>A0A1K2I293</accession>
<dbReference type="GO" id="GO:0006508">
    <property type="term" value="P:proteolysis"/>
    <property type="evidence" value="ECO:0007669"/>
    <property type="project" value="InterPro"/>
</dbReference>
<evidence type="ECO:0000313" key="2">
    <source>
        <dbReference type="Proteomes" id="UP000183447"/>
    </source>
</evidence>
<dbReference type="Gene3D" id="3.20.20.140">
    <property type="entry name" value="Metal-dependent hydrolases"/>
    <property type="match status" value="1"/>
</dbReference>
<dbReference type="InterPro" id="IPR032466">
    <property type="entry name" value="Metal_Hydrolase"/>
</dbReference>
<dbReference type="RefSeq" id="WP_072345871.1">
    <property type="nucleotide sequence ID" value="NZ_FPKU01000003.1"/>
</dbReference>
<dbReference type="PANTHER" id="PTHR10443:SF12">
    <property type="entry name" value="DIPEPTIDASE"/>
    <property type="match status" value="1"/>
</dbReference>
<keyword evidence="2" id="KW-1185">Reference proteome</keyword>
<dbReference type="STRING" id="665118.SAMN02983003_3547"/>
<reference evidence="1 2" key="1">
    <citation type="submission" date="2016-11" db="EMBL/GenBank/DDBJ databases">
        <authorList>
            <person name="Jaros S."/>
            <person name="Januszkiewicz K."/>
            <person name="Wedrychowicz H."/>
        </authorList>
    </citation>
    <scope>NUCLEOTIDE SEQUENCE [LARGE SCALE GENOMIC DNA]</scope>
    <source>
        <strain evidence="1 2">ATCC 23634</strain>
    </source>
</reference>
<dbReference type="PROSITE" id="PS51365">
    <property type="entry name" value="RENAL_DIPEPTIDASE_2"/>
    <property type="match status" value="1"/>
</dbReference>
<dbReference type="EMBL" id="FPKU01000003">
    <property type="protein sequence ID" value="SFZ86367.1"/>
    <property type="molecule type" value="Genomic_DNA"/>
</dbReference>
<dbReference type="OrthoDB" id="9804920at2"/>
<proteinExistence type="predicted"/>
<dbReference type="SUPFAM" id="SSF51556">
    <property type="entry name" value="Metallo-dependent hydrolases"/>
    <property type="match status" value="1"/>
</dbReference>
<sequence>MLNTTDLSASEQARVEKLHAEAIVMDGSIVVEMKPAHFDRYKSGGVTVVNHTVCEPYADLATSLRQVDFCHKWIKANSDKVLRATTIADIHEAKASGREAIIFGPQDTEMIGLDLSLLGTFHDLGIRILQLTYQRQNWIGTGCGEKSDDGLSNYGRAFIKEMNQLGIVVDVSHCGQTTTVQAMEASEHPIMITHSFCASLSPHIRAKTDETIRALGQHGGVMGITGLSPYLYYPDAPTKQPDMARLVEHIDHVVELAGIDSVAIGLDFDETFTPEKRAEGAKKHGALLGQWPWDERRCKYLNDAAEFPNITAGLVKRGYSDEDIKKVMGGNWMRVMEAVWKK</sequence>
<dbReference type="InterPro" id="IPR008257">
    <property type="entry name" value="Pept_M19"/>
</dbReference>
<evidence type="ECO:0000313" key="1">
    <source>
        <dbReference type="EMBL" id="SFZ86367.1"/>
    </source>
</evidence>
<gene>
    <name evidence="1" type="ORF">SAMN02983003_3547</name>
</gene>